<feature type="compositionally biased region" description="Acidic residues" evidence="1">
    <location>
        <begin position="1069"/>
        <end position="1082"/>
    </location>
</feature>
<dbReference type="PANTHER" id="PTHR13950">
    <property type="entry name" value="RABCONNECTIN-RELATED"/>
    <property type="match status" value="1"/>
</dbReference>
<dbReference type="SUPFAM" id="SSF50978">
    <property type="entry name" value="WD40 repeat-like"/>
    <property type="match status" value="1"/>
</dbReference>
<feature type="region of interest" description="Disordered" evidence="1">
    <location>
        <begin position="1069"/>
        <end position="1100"/>
    </location>
</feature>
<keyword evidence="4" id="KW-1185">Reference proteome</keyword>
<protein>
    <recommendedName>
        <fullName evidence="2">RAVE complex protein Rav1 C-terminal domain-containing protein</fullName>
    </recommendedName>
</protein>
<feature type="domain" description="RAVE complex protein Rav1 C-terminal" evidence="2">
    <location>
        <begin position="813"/>
        <end position="911"/>
    </location>
</feature>
<dbReference type="InterPro" id="IPR036322">
    <property type="entry name" value="WD40_repeat_dom_sf"/>
</dbReference>
<dbReference type="InterPro" id="IPR001680">
    <property type="entry name" value="WD40_rpt"/>
</dbReference>
<accession>A0ABR2LC64</accession>
<dbReference type="Pfam" id="PF12234">
    <property type="entry name" value="Rav1p_C"/>
    <property type="match status" value="1"/>
</dbReference>
<dbReference type="PANTHER" id="PTHR13950:SF9">
    <property type="entry name" value="RABCONNECTIN-3A"/>
    <property type="match status" value="1"/>
</dbReference>
<evidence type="ECO:0000256" key="1">
    <source>
        <dbReference type="SAM" id="MobiDB-lite"/>
    </source>
</evidence>
<evidence type="ECO:0000313" key="4">
    <source>
        <dbReference type="Proteomes" id="UP001470230"/>
    </source>
</evidence>
<dbReference type="InterPro" id="IPR022033">
    <property type="entry name" value="Rav1p_C"/>
</dbReference>
<dbReference type="InterPro" id="IPR015943">
    <property type="entry name" value="WD40/YVTN_repeat-like_dom_sf"/>
</dbReference>
<gene>
    <name evidence="3" type="ORF">M9Y10_002794</name>
</gene>
<sequence>MVQNAPPSLDFANKICFSFPINTEFPNTIAFSVIKSGVLMAYSSGNLIIVLCHCRYVNAILSGHKATIMSIAFEMRGPHIIACDIYGIYYFWHYNDTGYEKSRVVNFGIPSTCISWFPARRIISLSTKKGLLYGSIHDFGKSPLQKLSNKSTFCQLNSDGSLLASHHNSTVIDFYIFSSYHMLVQAVRHLNPVVQFDFHPYLPIFLSITTDLVLHIWRLTNTSNFICTSRIKVNGLCRFIKYPIYFLERMKTDQKPARIAFINQNHKISLIKIDRSGQILNEDKIHPDSTSDSPKTHLLSAFKTNFGVITSVIQENSIFISSKDGHKHQILYHTSNISQISFQKKSGWIFTLDDLGSLIIWPIFDYNYSSSVISHNSSHAAWYNDQTIVFIHFNQLCLYNIYTTDIINYNFPRIADCVEIYVDNNENIFVLTKSEILFKDSQYEIPEFECHSFSQPYENHFILVLSLKSTHDIAVFMFPQFKELKCAVNIQKNRIKSIACISIDSFAVLKDETLEFWNYSNGFFSSNLSIQLPEMKFVQYCSPFLFACDDQNMYSISNGVHPLLSKVKISSITTDQSGNIAYSHGKSFSIIPSPWQISKIKKTEKTDVLENIEIYDNYQVKVQNEDSSRKEKVKNPLFIQQFISKPVISPFDYSTPSKETFNIIHSTLIHLLEYESLFDFIPRQIPAVPNQLAFHLTFPKSKKLSFSSCRYEFNFSGKDLLQVIDEEKMDKFDLFALRYLYVIQESAFPPSYFGLWLSFSLHQSEVSDYLINNIDSNQLSKFYIPLTIHDHLLLVEIVRASIQRAWSQFQKVENVALLLIALGQQSTVSKLYNVIGDTPRGDFFTHDFTTKKYRKSAIKNAYSSLCHGGYEMSAALFIISGEIETGMKVITEKIGDPVLGFLVLRLLTGSDYESKIMKWYLSVARWNDDVIPILISKLTNNNNMFELLEKALLENETNKNISIFGDRRIALFQIYHHIASKQGKGNDILYQVTRNLCCDGLAPLAMYIYKTVETTFTAARPIIAEQIQIAEDKNEIEPEKEKLLSTSEVEIVKEVSAFDFGGVNDFGDDIDWSDSESDSDLSSEEKSESLEKSEVKSEVDDSIIQNQVNESKNAVEDDEIDCYIKKSIRDKSFCLSRMFIDYNNNDQSSNEGNDINDDINNEAAHFAMNMGDIDLAAKLFDENKIIHLEQHLAQIILFSSIRFLYSSSIPSDPSDFYHICKLLLKLSTKNKNSFFDFSLMKKDDHDGFSIFSFLGAFVISLWAYHHNLMYSLLCSNDYNENKILSKKDLYSKVANKIENSSNSAKNSINEKIVNNYSDLDNVPPPRSLFDIDLSSSRFPDTIPKLLQHYLSENLHGLEQSLERDRLLIMYLIFALMLNKLNELYNSIIKTITASTKDYIKDAYSKLYSILNLRKESILKIIEFYQLSLKCPSLLPPSLPNIDGEPTPVQSFISAIIIEHMSSKKSLELLQQRIIKKLPISFIINMKLNIDENKMNKTIFKIRDQMIKGIVITPLNLNKLVAISSNSIFSVDLESSFVSPEKNLIKNNNNDDPLQIIIHSHLNLILVISPYHASLYDFNSEYGNQVSITFNQHQGSKFTCAQFSPNGEKVAICSSFVEIYFFDFTTECQMPFMTINIYGQVNSILWLNQDTFLIVAYISNKDKLQKLALINLLSSCIMPLPIDPNLNGKINVMEIERRNGFIILGTKNGMAAIIELITSNDFKLKWLYDFKKTEVSAAAALNNLFAFGTLDGDVLLVDLENENMANNFNTKLFKVQFAVSSIIIEIDRIIIAGDANYFEVWKAGEYF</sequence>
<comment type="caution">
    <text evidence="3">The sequence shown here is derived from an EMBL/GenBank/DDBJ whole genome shotgun (WGS) entry which is preliminary data.</text>
</comment>
<dbReference type="EMBL" id="JAPFFF010000001">
    <property type="protein sequence ID" value="KAK8900467.1"/>
    <property type="molecule type" value="Genomic_DNA"/>
</dbReference>
<feature type="compositionally biased region" description="Basic and acidic residues" evidence="1">
    <location>
        <begin position="1083"/>
        <end position="1099"/>
    </location>
</feature>
<dbReference type="SUPFAM" id="SSF50998">
    <property type="entry name" value="Quinoprotein alcohol dehydrogenase-like"/>
    <property type="match status" value="1"/>
</dbReference>
<dbReference type="InterPro" id="IPR052208">
    <property type="entry name" value="DmX-like/RAVE_component"/>
</dbReference>
<dbReference type="Gene3D" id="2.130.10.10">
    <property type="entry name" value="YVTN repeat-like/Quinoprotein amine dehydrogenase"/>
    <property type="match status" value="2"/>
</dbReference>
<evidence type="ECO:0000313" key="3">
    <source>
        <dbReference type="EMBL" id="KAK8900467.1"/>
    </source>
</evidence>
<dbReference type="InterPro" id="IPR011047">
    <property type="entry name" value="Quinoprotein_ADH-like_sf"/>
</dbReference>
<evidence type="ECO:0000259" key="2">
    <source>
        <dbReference type="Pfam" id="PF12234"/>
    </source>
</evidence>
<proteinExistence type="predicted"/>
<organism evidence="3 4">
    <name type="scientific">Tritrichomonas musculus</name>
    <dbReference type="NCBI Taxonomy" id="1915356"/>
    <lineage>
        <taxon>Eukaryota</taxon>
        <taxon>Metamonada</taxon>
        <taxon>Parabasalia</taxon>
        <taxon>Tritrichomonadida</taxon>
        <taxon>Tritrichomonadidae</taxon>
        <taxon>Tritrichomonas</taxon>
    </lineage>
</organism>
<name>A0ABR2LC64_9EUKA</name>
<dbReference type="Proteomes" id="UP001470230">
    <property type="component" value="Unassembled WGS sequence"/>
</dbReference>
<dbReference type="SMART" id="SM00320">
    <property type="entry name" value="WD40"/>
    <property type="match status" value="4"/>
</dbReference>
<reference evidence="3 4" key="1">
    <citation type="submission" date="2024-04" db="EMBL/GenBank/DDBJ databases">
        <title>Tritrichomonas musculus Genome.</title>
        <authorList>
            <person name="Alves-Ferreira E."/>
            <person name="Grigg M."/>
            <person name="Lorenzi H."/>
            <person name="Galac M."/>
        </authorList>
    </citation>
    <scope>NUCLEOTIDE SEQUENCE [LARGE SCALE GENOMIC DNA]</scope>
    <source>
        <strain evidence="3 4">EAF2021</strain>
    </source>
</reference>